<dbReference type="SUPFAM" id="SSF51905">
    <property type="entry name" value="FAD/NAD(P)-binding domain"/>
    <property type="match status" value="2"/>
</dbReference>
<name>A0A9P5Y8P8_9AGAR</name>
<dbReference type="GO" id="GO:0004499">
    <property type="term" value="F:N,N-dimethylaniline monooxygenase activity"/>
    <property type="evidence" value="ECO:0007669"/>
    <property type="project" value="InterPro"/>
</dbReference>
<gene>
    <name evidence="5" type="ORF">BDZ94DRAFT_589817</name>
</gene>
<evidence type="ECO:0000256" key="4">
    <source>
        <dbReference type="ARBA" id="ARBA00023002"/>
    </source>
</evidence>
<evidence type="ECO:0000256" key="1">
    <source>
        <dbReference type="ARBA" id="ARBA00009183"/>
    </source>
</evidence>
<dbReference type="Gene3D" id="3.50.50.60">
    <property type="entry name" value="FAD/NAD(P)-binding domain"/>
    <property type="match status" value="2"/>
</dbReference>
<dbReference type="InterPro" id="IPR050346">
    <property type="entry name" value="FMO-like"/>
</dbReference>
<evidence type="ECO:0000313" key="6">
    <source>
        <dbReference type="Proteomes" id="UP000807353"/>
    </source>
</evidence>
<keyword evidence="6" id="KW-1185">Reference proteome</keyword>
<keyword evidence="4" id="KW-0560">Oxidoreductase</keyword>
<dbReference type="InterPro" id="IPR020946">
    <property type="entry name" value="Flavin_mOase-like"/>
</dbReference>
<evidence type="ECO:0000313" key="5">
    <source>
        <dbReference type="EMBL" id="KAF9463796.1"/>
    </source>
</evidence>
<evidence type="ECO:0000256" key="2">
    <source>
        <dbReference type="ARBA" id="ARBA00022630"/>
    </source>
</evidence>
<protein>
    <recommendedName>
        <fullName evidence="7">Flavin-containing monooxygenase</fullName>
    </recommendedName>
</protein>
<sequence length="520" mass="57304">MTVPQTYGTTPGTSTCAASDVRPKRILVIGGGPTGLVALRNLQERGAFEEVQLVERRDDVGGVWYLDGPTLSNDGVKNRAECTTTMARSNGNIDPSGTLDKLNTNGSTNFPPRWPSPAYPGLIGNVLPEFLSYSHHPFPSPPRAHQLFPTLAETHQYLKDFSAPLISSGAVRLNTEVCAVGEIPDRAGWCVRMRDWRAGKGGREFEERWDAVVVANGWYDTPVWPQTPGLQEIVSLGIARHAKMYRGPKGFEGKRCLVVGNANSSNDMAAQLRSVGSLPVYQSIRRPAFPGFPYVPDEQITMVAPVAEYVPTTSGQVKVRLIDGTVIPNIDAVFVGTGYKPRPHFVHVINPDTGILQPLVEGVIGPPRIPSLHKHIMYARNPTLGFVGAPMSFTPFTLADVSSTWLALAWSGELKYPVTIEDRLEYERARVQAIEDQRKEDKNITAFVSYMVLAASEQDYARGLVDEVVRARPSLSEVLPEWSNERTKKREAMWPVKLEALRWAREQGSYGNVSLDGALD</sequence>
<proteinExistence type="inferred from homology"/>
<dbReference type="EMBL" id="MU150259">
    <property type="protein sequence ID" value="KAF9463796.1"/>
    <property type="molecule type" value="Genomic_DNA"/>
</dbReference>
<dbReference type="InterPro" id="IPR036188">
    <property type="entry name" value="FAD/NAD-bd_sf"/>
</dbReference>
<dbReference type="Proteomes" id="UP000807353">
    <property type="component" value="Unassembled WGS sequence"/>
</dbReference>
<dbReference type="PRINTS" id="PR00368">
    <property type="entry name" value="FADPNR"/>
</dbReference>
<dbReference type="GO" id="GO:0050660">
    <property type="term" value="F:flavin adenine dinucleotide binding"/>
    <property type="evidence" value="ECO:0007669"/>
    <property type="project" value="InterPro"/>
</dbReference>
<dbReference type="Pfam" id="PF00743">
    <property type="entry name" value="FMO-like"/>
    <property type="match status" value="1"/>
</dbReference>
<dbReference type="PANTHER" id="PTHR23023">
    <property type="entry name" value="DIMETHYLANILINE MONOOXYGENASE"/>
    <property type="match status" value="1"/>
</dbReference>
<keyword evidence="3" id="KW-0274">FAD</keyword>
<keyword evidence="2" id="KW-0285">Flavoprotein</keyword>
<evidence type="ECO:0000256" key="3">
    <source>
        <dbReference type="ARBA" id="ARBA00022827"/>
    </source>
</evidence>
<evidence type="ECO:0008006" key="7">
    <source>
        <dbReference type="Google" id="ProtNLM"/>
    </source>
</evidence>
<reference evidence="5" key="1">
    <citation type="submission" date="2020-11" db="EMBL/GenBank/DDBJ databases">
        <authorList>
            <consortium name="DOE Joint Genome Institute"/>
            <person name="Ahrendt S."/>
            <person name="Riley R."/>
            <person name="Andreopoulos W."/>
            <person name="Labutti K."/>
            <person name="Pangilinan J."/>
            <person name="Ruiz-Duenas F.J."/>
            <person name="Barrasa J.M."/>
            <person name="Sanchez-Garcia M."/>
            <person name="Camarero S."/>
            <person name="Miyauchi S."/>
            <person name="Serrano A."/>
            <person name="Linde D."/>
            <person name="Babiker R."/>
            <person name="Drula E."/>
            <person name="Ayuso-Fernandez I."/>
            <person name="Pacheco R."/>
            <person name="Padilla G."/>
            <person name="Ferreira P."/>
            <person name="Barriuso J."/>
            <person name="Kellner H."/>
            <person name="Castanera R."/>
            <person name="Alfaro M."/>
            <person name="Ramirez L."/>
            <person name="Pisabarro A.G."/>
            <person name="Kuo A."/>
            <person name="Tritt A."/>
            <person name="Lipzen A."/>
            <person name="He G."/>
            <person name="Yan M."/>
            <person name="Ng V."/>
            <person name="Cullen D."/>
            <person name="Martin F."/>
            <person name="Rosso M.-N."/>
            <person name="Henrissat B."/>
            <person name="Hibbett D."/>
            <person name="Martinez A.T."/>
            <person name="Grigoriev I.V."/>
        </authorList>
    </citation>
    <scope>NUCLEOTIDE SEQUENCE</scope>
    <source>
        <strain evidence="5">CBS 247.69</strain>
    </source>
</reference>
<accession>A0A9P5Y8P8</accession>
<organism evidence="5 6">
    <name type="scientific">Collybia nuda</name>
    <dbReference type="NCBI Taxonomy" id="64659"/>
    <lineage>
        <taxon>Eukaryota</taxon>
        <taxon>Fungi</taxon>
        <taxon>Dikarya</taxon>
        <taxon>Basidiomycota</taxon>
        <taxon>Agaricomycotina</taxon>
        <taxon>Agaricomycetes</taxon>
        <taxon>Agaricomycetidae</taxon>
        <taxon>Agaricales</taxon>
        <taxon>Tricholomatineae</taxon>
        <taxon>Clitocybaceae</taxon>
        <taxon>Collybia</taxon>
    </lineage>
</organism>
<dbReference type="AlphaFoldDB" id="A0A9P5Y8P8"/>
<dbReference type="OrthoDB" id="66881at2759"/>
<dbReference type="GO" id="GO:0050661">
    <property type="term" value="F:NADP binding"/>
    <property type="evidence" value="ECO:0007669"/>
    <property type="project" value="InterPro"/>
</dbReference>
<dbReference type="Pfam" id="PF13450">
    <property type="entry name" value="NAD_binding_8"/>
    <property type="match status" value="1"/>
</dbReference>
<comment type="caution">
    <text evidence="5">The sequence shown here is derived from an EMBL/GenBank/DDBJ whole genome shotgun (WGS) entry which is preliminary data.</text>
</comment>
<comment type="similarity">
    <text evidence="1">Belongs to the FMO family.</text>
</comment>